<gene>
    <name evidence="2" type="ORF">BDZ94DRAFT_1258239</name>
</gene>
<name>A0A9P5Y9L9_9AGAR</name>
<organism evidence="2 3">
    <name type="scientific">Collybia nuda</name>
    <dbReference type="NCBI Taxonomy" id="64659"/>
    <lineage>
        <taxon>Eukaryota</taxon>
        <taxon>Fungi</taxon>
        <taxon>Dikarya</taxon>
        <taxon>Basidiomycota</taxon>
        <taxon>Agaricomycotina</taxon>
        <taxon>Agaricomycetes</taxon>
        <taxon>Agaricomycetidae</taxon>
        <taxon>Agaricales</taxon>
        <taxon>Tricholomatineae</taxon>
        <taxon>Clitocybaceae</taxon>
        <taxon>Collybia</taxon>
    </lineage>
</organism>
<dbReference type="Proteomes" id="UP000807353">
    <property type="component" value="Unassembled WGS sequence"/>
</dbReference>
<sequence>MTATKSGGIGNKIDSGSEEDREGEGEHLDDQELPATKVGTKPSRAGRRGRPSLTRAERAKVRILDQHGVPRSIIATMLDRSTQTIVNTLRGRTKSYNHDEDDDYDHVDAAFTKQFPQLSAPHVKTQAGNRSYSREVIKRSDSVSLDRALRPIPQTFPKRTGRLNRKLRTVSVNNQPTTSMRPENTQSISTLDRPSEPVDPASNDDSGSLNDASGPGAVTEFLSCLAHDIAWVQKDLEKQDLGSMDKLLAIADWPEEDLHMMFREALPDITVPQRFILVKGLKKRYGEIIVAHGTGAF</sequence>
<dbReference type="OrthoDB" id="3051543at2759"/>
<evidence type="ECO:0000313" key="3">
    <source>
        <dbReference type="Proteomes" id="UP000807353"/>
    </source>
</evidence>
<accession>A0A9P5Y9L9</accession>
<evidence type="ECO:0000256" key="1">
    <source>
        <dbReference type="SAM" id="MobiDB-lite"/>
    </source>
</evidence>
<feature type="compositionally biased region" description="Polar residues" evidence="1">
    <location>
        <begin position="170"/>
        <end position="192"/>
    </location>
</feature>
<evidence type="ECO:0000313" key="2">
    <source>
        <dbReference type="EMBL" id="KAF9463655.1"/>
    </source>
</evidence>
<protein>
    <submittedName>
        <fullName evidence="2">Uncharacterized protein</fullName>
    </submittedName>
</protein>
<reference evidence="2" key="1">
    <citation type="submission" date="2020-11" db="EMBL/GenBank/DDBJ databases">
        <authorList>
            <consortium name="DOE Joint Genome Institute"/>
            <person name="Ahrendt S."/>
            <person name="Riley R."/>
            <person name="Andreopoulos W."/>
            <person name="Labutti K."/>
            <person name="Pangilinan J."/>
            <person name="Ruiz-Duenas F.J."/>
            <person name="Barrasa J.M."/>
            <person name="Sanchez-Garcia M."/>
            <person name="Camarero S."/>
            <person name="Miyauchi S."/>
            <person name="Serrano A."/>
            <person name="Linde D."/>
            <person name="Babiker R."/>
            <person name="Drula E."/>
            <person name="Ayuso-Fernandez I."/>
            <person name="Pacheco R."/>
            <person name="Padilla G."/>
            <person name="Ferreira P."/>
            <person name="Barriuso J."/>
            <person name="Kellner H."/>
            <person name="Castanera R."/>
            <person name="Alfaro M."/>
            <person name="Ramirez L."/>
            <person name="Pisabarro A.G."/>
            <person name="Kuo A."/>
            <person name="Tritt A."/>
            <person name="Lipzen A."/>
            <person name="He G."/>
            <person name="Yan M."/>
            <person name="Ng V."/>
            <person name="Cullen D."/>
            <person name="Martin F."/>
            <person name="Rosso M.-N."/>
            <person name="Henrissat B."/>
            <person name="Hibbett D."/>
            <person name="Martinez A.T."/>
            <person name="Grigoriev I.V."/>
        </authorList>
    </citation>
    <scope>NUCLEOTIDE SEQUENCE</scope>
    <source>
        <strain evidence="2">CBS 247.69</strain>
    </source>
</reference>
<keyword evidence="3" id="KW-1185">Reference proteome</keyword>
<dbReference type="EMBL" id="MU150260">
    <property type="protein sequence ID" value="KAF9463655.1"/>
    <property type="molecule type" value="Genomic_DNA"/>
</dbReference>
<dbReference type="AlphaFoldDB" id="A0A9P5Y9L9"/>
<feature type="compositionally biased region" description="Basic residues" evidence="1">
    <location>
        <begin position="159"/>
        <end position="168"/>
    </location>
</feature>
<comment type="caution">
    <text evidence="2">The sequence shown here is derived from an EMBL/GenBank/DDBJ whole genome shotgun (WGS) entry which is preliminary data.</text>
</comment>
<proteinExistence type="predicted"/>
<feature type="region of interest" description="Disordered" evidence="1">
    <location>
        <begin position="1"/>
        <end position="58"/>
    </location>
</feature>
<feature type="region of interest" description="Disordered" evidence="1">
    <location>
        <begin position="151"/>
        <end position="213"/>
    </location>
</feature>